<gene>
    <name evidence="2" type="ORF">GOP47_0000504</name>
</gene>
<dbReference type="InterPro" id="IPR036812">
    <property type="entry name" value="NAD(P)_OxRdtase_dom_sf"/>
</dbReference>
<proteinExistence type="predicted"/>
<dbReference type="AlphaFoldDB" id="A0A9D4VE28"/>
<dbReference type="InterPro" id="IPR023210">
    <property type="entry name" value="NADP_OxRdtase_dom"/>
</dbReference>
<dbReference type="SUPFAM" id="SSF51430">
    <property type="entry name" value="NAD(P)-linked oxidoreductase"/>
    <property type="match status" value="1"/>
</dbReference>
<accession>A0A9D4VE28</accession>
<organism evidence="2 3">
    <name type="scientific">Adiantum capillus-veneris</name>
    <name type="common">Maidenhair fern</name>
    <dbReference type="NCBI Taxonomy" id="13818"/>
    <lineage>
        <taxon>Eukaryota</taxon>
        <taxon>Viridiplantae</taxon>
        <taxon>Streptophyta</taxon>
        <taxon>Embryophyta</taxon>
        <taxon>Tracheophyta</taxon>
        <taxon>Polypodiopsida</taxon>
        <taxon>Polypodiidae</taxon>
        <taxon>Polypodiales</taxon>
        <taxon>Pteridineae</taxon>
        <taxon>Pteridaceae</taxon>
        <taxon>Vittarioideae</taxon>
        <taxon>Adiantum</taxon>
    </lineage>
</organism>
<comment type="caution">
    <text evidence="2">The sequence shown here is derived from an EMBL/GenBank/DDBJ whole genome shotgun (WGS) entry which is preliminary data.</text>
</comment>
<sequence>MAAVAGTGSQVTSGKVAIDTSRCGMKKCRVGMKVELEILTCKGLLPRVCPSVPRPLLLPQLHQRKACCSVRAYSTPAVSFEPLADPSSYIPGRADFYGTSQYAQRIGPNAGPGHFRQLKVGGQLGDLIVSSLGVGTFGGSEYEEVDKDYVKTIIRGFNLGINLIDTASNYRSMHSELAIGQCMAKAVQQGIVKRNEVIVCSKGGFLSFDYRESVEPRTYIEDKYVKTGLFQWDEFVGGVHCLATPFIMNQLEISRRNMGLETIDIYYVHNPEIELGVVSRSAVLSRLRNLFVALEQAVRDGKISMYGVSSWNAFRVTSGAKNYLSLEELVNFAKAAAGGEDHHFKVVMVPFNLHLQDVATNATQSIRGKRVPLLHAAAHFGINVITSSPLFQGTLAKNIAPDVKQRFPELGDSRTDAQCALQFSRTTPGILATLTGMSKLSHMEENGAIVRRPALSRS</sequence>
<reference evidence="2" key="1">
    <citation type="submission" date="2021-01" db="EMBL/GenBank/DDBJ databases">
        <title>Adiantum capillus-veneris genome.</title>
        <authorList>
            <person name="Fang Y."/>
            <person name="Liao Q."/>
        </authorList>
    </citation>
    <scope>NUCLEOTIDE SEQUENCE</scope>
    <source>
        <strain evidence="2">H3</strain>
        <tissue evidence="2">Leaf</tissue>
    </source>
</reference>
<evidence type="ECO:0000259" key="1">
    <source>
        <dbReference type="Pfam" id="PF00248"/>
    </source>
</evidence>
<dbReference type="Gene3D" id="3.20.20.100">
    <property type="entry name" value="NADP-dependent oxidoreductase domain"/>
    <property type="match status" value="1"/>
</dbReference>
<evidence type="ECO:0000313" key="2">
    <source>
        <dbReference type="EMBL" id="KAI5084335.1"/>
    </source>
</evidence>
<evidence type="ECO:0000313" key="3">
    <source>
        <dbReference type="Proteomes" id="UP000886520"/>
    </source>
</evidence>
<dbReference type="Proteomes" id="UP000886520">
    <property type="component" value="Chromosome 1"/>
</dbReference>
<name>A0A9D4VE28_ADICA</name>
<keyword evidence="3" id="KW-1185">Reference proteome</keyword>
<dbReference type="PANTHER" id="PTHR43312">
    <property type="entry name" value="D-THREO-ALDOSE 1-DEHYDROGENASE"/>
    <property type="match status" value="1"/>
</dbReference>
<dbReference type="OrthoDB" id="48988at2759"/>
<feature type="domain" description="NADP-dependent oxidoreductase" evidence="1">
    <location>
        <begin position="132"/>
        <end position="410"/>
    </location>
</feature>
<dbReference type="EMBL" id="JABFUD020000001">
    <property type="protein sequence ID" value="KAI5084335.1"/>
    <property type="molecule type" value="Genomic_DNA"/>
</dbReference>
<dbReference type="Pfam" id="PF00248">
    <property type="entry name" value="Aldo_ket_red"/>
    <property type="match status" value="1"/>
</dbReference>
<dbReference type="PANTHER" id="PTHR43312:SF1">
    <property type="entry name" value="NADP-DEPENDENT OXIDOREDUCTASE DOMAIN-CONTAINING PROTEIN"/>
    <property type="match status" value="1"/>
</dbReference>
<dbReference type="CDD" id="cd19099">
    <property type="entry name" value="AKR_unchar"/>
    <property type="match status" value="1"/>
</dbReference>
<dbReference type="InterPro" id="IPR053135">
    <property type="entry name" value="AKR2_Oxidoreductase"/>
</dbReference>
<protein>
    <recommendedName>
        <fullName evidence="1">NADP-dependent oxidoreductase domain-containing protein</fullName>
    </recommendedName>
</protein>